<feature type="transmembrane region" description="Helical" evidence="2">
    <location>
        <begin position="349"/>
        <end position="373"/>
    </location>
</feature>
<protein>
    <submittedName>
        <fullName evidence="3">Uncharacterized protein</fullName>
    </submittedName>
</protein>
<dbReference type="SUPFAM" id="SSF53254">
    <property type="entry name" value="Phosphoglycerate mutase-like"/>
    <property type="match status" value="1"/>
</dbReference>
<name>A0A7J7RFP2_MYOMY</name>
<evidence type="ECO:0000256" key="2">
    <source>
        <dbReference type="SAM" id="Phobius"/>
    </source>
</evidence>
<dbReference type="VEuPathDB" id="HostDB:LOC118649261"/>
<gene>
    <name evidence="3" type="ORF">mMyoMyo1_010359</name>
</gene>
<proteinExistence type="predicted"/>
<organism evidence="3 4">
    <name type="scientific">Myotis myotis</name>
    <name type="common">Greater mouse-eared bat</name>
    <name type="synonym">Vespertilio myotis</name>
    <dbReference type="NCBI Taxonomy" id="51298"/>
    <lineage>
        <taxon>Eukaryota</taxon>
        <taxon>Metazoa</taxon>
        <taxon>Chordata</taxon>
        <taxon>Craniata</taxon>
        <taxon>Vertebrata</taxon>
        <taxon>Euteleostomi</taxon>
        <taxon>Mammalia</taxon>
        <taxon>Eutheria</taxon>
        <taxon>Laurasiatheria</taxon>
        <taxon>Chiroptera</taxon>
        <taxon>Yangochiroptera</taxon>
        <taxon>Vespertilionidae</taxon>
        <taxon>Myotis</taxon>
    </lineage>
</organism>
<dbReference type="Proteomes" id="UP000527355">
    <property type="component" value="Unassembled WGS sequence"/>
</dbReference>
<evidence type="ECO:0000256" key="1">
    <source>
        <dbReference type="SAM" id="MobiDB-lite"/>
    </source>
</evidence>
<dbReference type="AlphaFoldDB" id="A0A7J7RFP2"/>
<keyword evidence="2" id="KW-0472">Membrane</keyword>
<accession>A0A7J7RFP2</accession>
<reference evidence="3 4" key="1">
    <citation type="journal article" date="2020" name="Nature">
        <title>Six reference-quality genomes reveal evolution of bat adaptations.</title>
        <authorList>
            <person name="Jebb D."/>
            <person name="Huang Z."/>
            <person name="Pippel M."/>
            <person name="Hughes G.M."/>
            <person name="Lavrichenko K."/>
            <person name="Devanna P."/>
            <person name="Winkler S."/>
            <person name="Jermiin L.S."/>
            <person name="Skirmuntt E.C."/>
            <person name="Katzourakis A."/>
            <person name="Burkitt-Gray L."/>
            <person name="Ray D.A."/>
            <person name="Sullivan K.A.M."/>
            <person name="Roscito J.G."/>
            <person name="Kirilenko B.M."/>
            <person name="Davalos L.M."/>
            <person name="Corthals A.P."/>
            <person name="Power M.L."/>
            <person name="Jones G."/>
            <person name="Ransome R.D."/>
            <person name="Dechmann D.K.N."/>
            <person name="Locatelli A.G."/>
            <person name="Puechmaille S.J."/>
            <person name="Fedrigo O."/>
            <person name="Jarvis E.D."/>
            <person name="Hiller M."/>
            <person name="Vernes S.C."/>
            <person name="Myers E.W."/>
            <person name="Teeling E.C."/>
        </authorList>
    </citation>
    <scope>NUCLEOTIDE SEQUENCE [LARGE SCALE GENOMIC DNA]</scope>
    <source>
        <strain evidence="3">MMyoMyo1</strain>
        <tissue evidence="3">Flight muscle</tissue>
    </source>
</reference>
<dbReference type="Gene3D" id="3.40.50.1240">
    <property type="entry name" value="Phosphoglycerate mutase-like"/>
    <property type="match status" value="1"/>
</dbReference>
<dbReference type="InterPro" id="IPR029033">
    <property type="entry name" value="His_PPase_superfam"/>
</dbReference>
<keyword evidence="4" id="KW-1185">Reference proteome</keyword>
<keyword evidence="2" id="KW-1133">Transmembrane helix</keyword>
<comment type="caution">
    <text evidence="3">The sequence shown here is derived from an EMBL/GenBank/DDBJ whole genome shotgun (WGS) entry which is preliminary data.</text>
</comment>
<feature type="region of interest" description="Disordered" evidence="1">
    <location>
        <begin position="86"/>
        <end position="112"/>
    </location>
</feature>
<dbReference type="EMBL" id="JABWUV010000028">
    <property type="protein sequence ID" value="KAF6274948.1"/>
    <property type="molecule type" value="Genomic_DNA"/>
</dbReference>
<evidence type="ECO:0000313" key="4">
    <source>
        <dbReference type="Proteomes" id="UP000527355"/>
    </source>
</evidence>
<sequence>MALGRWPGECARWTKALGCWPGECARWTEVLGRWPGGQASGLQAGLKFGLLGGSVTVGEVPGSWDVGHGRILHSGPVGPKLLLGGGQKVHPAGLGPGLQHPHDPDGAQRGGRADGLPGGLLLWLHGLLDQLQEVQMLRRGPSHCSHPHEHGLHDAGLGHLSHPCHHHGPLLLAGLPPPEQDRPYLQFTQLQHCGTAFRVSSFGGWVPKEPGDIWEAAGCRSLERRERSSGEERGGGSALICRQHDSTLLALQGALGLYDGHTPPYAACLGFEFRRSRGALDDDEDAGNVTISLFYRNDSAGLPLSLSLPGCPAPCPLGRFRQLTAPARPPAHGVPCHGTHETPTPTATVVPLLAGAVAMLAALCIGLGLLAWLHAGLGRPCECHETGHPFPTADPGPQHVCSPLVPASMIYCVRLCRGNRHTELPGLGVTSGCVHTHVHGLCTCM</sequence>
<keyword evidence="2" id="KW-0812">Transmembrane</keyword>
<evidence type="ECO:0000313" key="3">
    <source>
        <dbReference type="EMBL" id="KAF6274948.1"/>
    </source>
</evidence>